<evidence type="ECO:0000256" key="1">
    <source>
        <dbReference type="SAM" id="Coils"/>
    </source>
</evidence>
<protein>
    <submittedName>
        <fullName evidence="3">Uncharacterized protein</fullName>
    </submittedName>
</protein>
<keyword evidence="1" id="KW-0175">Coiled coil</keyword>
<keyword evidence="4" id="KW-1185">Reference proteome</keyword>
<organism evidence="3 4">
    <name type="scientific">Handroanthus impetiginosus</name>
    <dbReference type="NCBI Taxonomy" id="429701"/>
    <lineage>
        <taxon>Eukaryota</taxon>
        <taxon>Viridiplantae</taxon>
        <taxon>Streptophyta</taxon>
        <taxon>Embryophyta</taxon>
        <taxon>Tracheophyta</taxon>
        <taxon>Spermatophyta</taxon>
        <taxon>Magnoliopsida</taxon>
        <taxon>eudicotyledons</taxon>
        <taxon>Gunneridae</taxon>
        <taxon>Pentapetalae</taxon>
        <taxon>asterids</taxon>
        <taxon>lamiids</taxon>
        <taxon>Lamiales</taxon>
        <taxon>Bignoniaceae</taxon>
        <taxon>Crescentiina</taxon>
        <taxon>Tabebuia alliance</taxon>
        <taxon>Handroanthus</taxon>
    </lineage>
</organism>
<dbReference type="Proteomes" id="UP000231279">
    <property type="component" value="Unassembled WGS sequence"/>
</dbReference>
<dbReference type="PANTHER" id="PTHR31071">
    <property type="entry name" value="GB|AAF24581.1"/>
    <property type="match status" value="1"/>
</dbReference>
<sequence length="590" mass="66937">MPKQRRRGVIMEGFIIPTKIRKRGCSSSSSSSSRIHNYRLNKRAILVGKSRAGLGIGFGGSRSTTSLRSSIDSPKYSPSGKSTQPVSARRLAATLWEMNETPSISESNLKYGSKTVFKREKMQSGWGLHLGTGTGSGPLLSRLSDTLHSPTISEKMDRSGTVSRHRTPSISQKLLSAQQNNAVFDSISNASFMEIETRSCAPTSTGSVSSRSRLKDVSNALTTSKELLKIINRIWTRADQPSSSMSVISALHAELERARLQVNHLIQERCLDKNDINSLIKRYAEEKASWKSKEHLAVEAAIGSVANELEVERKLRRRLESLNKKLGDELAEMKSSFMKVVKELESEKRAREITEQVCNELARNIDEDRIEVERLKSESVKLREEAEREREMLKFADKCREERVQMKLSEAKHRFDEKNSAISKLRKQLENFLGTKRDKHEQEDDRDVENVIHGTEDDLPSIELNTTSNKKDCKMKKLLVDEIKPRHSVSGQVSMRGTYLQRVASDGVERVREIEKEASRRSCFEERQTHKSIKGVTDHVLPRECHSPLKIWEQSCSLRDHYCAVVQGNSSKSRMEDVRVEGQSTRRSRR</sequence>
<dbReference type="STRING" id="429701.A0A2G9H9N1"/>
<accession>A0A2G9H9N1</accession>
<reference evidence="4" key="1">
    <citation type="journal article" date="2018" name="Gigascience">
        <title>Genome assembly of the Pink Ipe (Handroanthus impetiginosus, Bignoniaceae), a highly valued, ecologically keystone Neotropical timber forest tree.</title>
        <authorList>
            <person name="Silva-Junior O.B."/>
            <person name="Grattapaglia D."/>
            <person name="Novaes E."/>
            <person name="Collevatti R.G."/>
        </authorList>
    </citation>
    <scope>NUCLEOTIDE SEQUENCE [LARGE SCALE GENOMIC DNA]</scope>
    <source>
        <strain evidence="4">cv. UFG-1</strain>
    </source>
</reference>
<evidence type="ECO:0000256" key="2">
    <source>
        <dbReference type="SAM" id="MobiDB-lite"/>
    </source>
</evidence>
<feature type="region of interest" description="Disordered" evidence="2">
    <location>
        <begin position="63"/>
        <end position="85"/>
    </location>
</feature>
<feature type="region of interest" description="Disordered" evidence="2">
    <location>
        <begin position="571"/>
        <end position="590"/>
    </location>
</feature>
<name>A0A2G9H9N1_9LAMI</name>
<dbReference type="OrthoDB" id="691984at2759"/>
<dbReference type="EMBL" id="NKXS01002333">
    <property type="protein sequence ID" value="PIN14183.1"/>
    <property type="molecule type" value="Genomic_DNA"/>
</dbReference>
<comment type="caution">
    <text evidence="3">The sequence shown here is derived from an EMBL/GenBank/DDBJ whole genome shotgun (WGS) entry which is preliminary data.</text>
</comment>
<feature type="coiled-coil region" evidence="1">
    <location>
        <begin position="305"/>
        <end position="428"/>
    </location>
</feature>
<evidence type="ECO:0000313" key="3">
    <source>
        <dbReference type="EMBL" id="PIN14183.1"/>
    </source>
</evidence>
<gene>
    <name evidence="3" type="ORF">CDL12_13189</name>
</gene>
<proteinExistence type="predicted"/>
<dbReference type="PANTHER" id="PTHR31071:SF7">
    <property type="entry name" value="OS04G0382800 PROTEIN"/>
    <property type="match status" value="1"/>
</dbReference>
<dbReference type="AlphaFoldDB" id="A0A2G9H9N1"/>
<evidence type="ECO:0000313" key="4">
    <source>
        <dbReference type="Proteomes" id="UP000231279"/>
    </source>
</evidence>
<dbReference type="InterPro" id="IPR043424">
    <property type="entry name" value="BLT-like"/>
</dbReference>